<dbReference type="EMBL" id="CZQA01000001">
    <property type="protein sequence ID" value="CUS32282.1"/>
    <property type="molecule type" value="Genomic_DNA"/>
</dbReference>
<name>A0A0S4L6E6_9BACT</name>
<sequence>METQLVPIFLLGLVFDQISSIARRQTGIILLWVPRILIRGQGVRSPINSRKELE</sequence>
<keyword evidence="2" id="KW-1185">Reference proteome</keyword>
<accession>A0A0S4L6E6</accession>
<protein>
    <submittedName>
        <fullName evidence="1">Uncharacterized protein</fullName>
    </submittedName>
</protein>
<dbReference type="Proteomes" id="UP000199032">
    <property type="component" value="Unassembled WGS sequence"/>
</dbReference>
<dbReference type="AlphaFoldDB" id="A0A0S4L6E6"/>
<reference evidence="1 2" key="1">
    <citation type="submission" date="2015-10" db="EMBL/GenBank/DDBJ databases">
        <authorList>
            <person name="Gilbert D.G."/>
        </authorList>
    </citation>
    <scope>NUCLEOTIDE SEQUENCE [LARGE SCALE GENOMIC DNA]</scope>
    <source>
        <strain evidence="1">COMA1</strain>
    </source>
</reference>
<organism evidence="1 2">
    <name type="scientific">Candidatus Nitrospira nitrosa</name>
    <dbReference type="NCBI Taxonomy" id="1742972"/>
    <lineage>
        <taxon>Bacteria</taxon>
        <taxon>Pseudomonadati</taxon>
        <taxon>Nitrospirota</taxon>
        <taxon>Nitrospiria</taxon>
        <taxon>Nitrospirales</taxon>
        <taxon>Nitrospiraceae</taxon>
        <taxon>Nitrospira</taxon>
    </lineage>
</organism>
<dbReference type="STRING" id="1742972.COMA1_10547"/>
<proteinExistence type="predicted"/>
<evidence type="ECO:0000313" key="2">
    <source>
        <dbReference type="Proteomes" id="UP000199032"/>
    </source>
</evidence>
<gene>
    <name evidence="1" type="ORF">COMA1_10547</name>
</gene>
<evidence type="ECO:0000313" key="1">
    <source>
        <dbReference type="EMBL" id="CUS32282.1"/>
    </source>
</evidence>